<dbReference type="GO" id="GO:0016020">
    <property type="term" value="C:membrane"/>
    <property type="evidence" value="ECO:0007669"/>
    <property type="project" value="InterPro"/>
</dbReference>
<keyword evidence="3" id="KW-0597">Phosphoprotein</keyword>
<evidence type="ECO:0000313" key="12">
    <source>
        <dbReference type="Proteomes" id="UP000295764"/>
    </source>
</evidence>
<dbReference type="GO" id="GO:0005524">
    <property type="term" value="F:ATP binding"/>
    <property type="evidence" value="ECO:0007669"/>
    <property type="project" value="UniProtKB-KW"/>
</dbReference>
<reference evidence="11 12" key="1">
    <citation type="submission" date="2019-03" db="EMBL/GenBank/DDBJ databases">
        <title>Genomic analyses of the natural microbiome of Caenorhabditis elegans.</title>
        <authorList>
            <person name="Samuel B."/>
        </authorList>
    </citation>
    <scope>NUCLEOTIDE SEQUENCE [LARGE SCALE GENOMIC DNA]</scope>
    <source>
        <strain evidence="11 12">JUb65</strain>
    </source>
</reference>
<feature type="transmembrane region" description="Helical" evidence="9">
    <location>
        <begin position="154"/>
        <end position="175"/>
    </location>
</feature>
<evidence type="ECO:0000256" key="6">
    <source>
        <dbReference type="ARBA" id="ARBA00022777"/>
    </source>
</evidence>
<sequence>MADRMGSDVRDAGRSTASRVGRVLTATDGRLDRLVDVGLRWARTHRAPWWLVDALFVAAAVADAVLDISGATTVETWLSLLAAAALLLRRRFPVLAFALTVPGLFVGSAVVAASIALFTLGERTNRRWLMLLAALVQFVGFGGFVGPPQTLDEIVVSVVYALIFALGPLAVGLLVQTRARLTDQLVESRRAREDERRQAAAVALSRERALLAREMHDVVSHQVTLIAVQAGAMQMAGRDEAERGFARTIRQLCVVTLQELREMVQVLRASGGTDREIAPQPVLADLPRLVAESGLETSCTVDLPNTLAQPLQRAVYRFVQEGLTNVRKHAPDATVRVSGRIHGEHVLVDVVNGPARSDRLELPGSGLGLIGLGERASLLGGSMESGPQPDDGFALHLRLPVEHVPAARLV</sequence>
<keyword evidence="9" id="KW-0812">Transmembrane</keyword>
<dbReference type="PANTHER" id="PTHR24421:SF10">
    <property type="entry name" value="NITRATE_NITRITE SENSOR PROTEIN NARQ"/>
    <property type="match status" value="1"/>
</dbReference>
<dbReference type="RefSeq" id="WP_208108881.1">
    <property type="nucleotide sequence ID" value="NZ_SNVW01000006.1"/>
</dbReference>
<feature type="transmembrane region" description="Helical" evidence="9">
    <location>
        <begin position="94"/>
        <end position="121"/>
    </location>
</feature>
<keyword evidence="6 11" id="KW-0418">Kinase</keyword>
<evidence type="ECO:0000313" key="11">
    <source>
        <dbReference type="EMBL" id="TDN43929.1"/>
    </source>
</evidence>
<gene>
    <name evidence="11" type="ORF">EDF64_106102</name>
</gene>
<feature type="domain" description="Signal transduction histidine kinase subgroup 3 dimerisation and phosphoacceptor" evidence="10">
    <location>
        <begin position="207"/>
        <end position="270"/>
    </location>
</feature>
<organism evidence="11 12">
    <name type="scientific">Curtobacterium flaccumfaciens</name>
    <dbReference type="NCBI Taxonomy" id="2035"/>
    <lineage>
        <taxon>Bacteria</taxon>
        <taxon>Bacillati</taxon>
        <taxon>Actinomycetota</taxon>
        <taxon>Actinomycetes</taxon>
        <taxon>Micrococcales</taxon>
        <taxon>Microbacteriaceae</taxon>
        <taxon>Curtobacterium</taxon>
    </lineage>
</organism>
<dbReference type="AlphaFoldDB" id="A0A4R6DIG0"/>
<keyword evidence="4" id="KW-0808">Transferase</keyword>
<dbReference type="Gene3D" id="1.20.5.1930">
    <property type="match status" value="1"/>
</dbReference>
<evidence type="ECO:0000256" key="4">
    <source>
        <dbReference type="ARBA" id="ARBA00022679"/>
    </source>
</evidence>
<dbReference type="InterPro" id="IPR036890">
    <property type="entry name" value="HATPase_C_sf"/>
</dbReference>
<protein>
    <recommendedName>
        <fullName evidence="2">histidine kinase</fullName>
        <ecNumber evidence="2">2.7.13.3</ecNumber>
    </recommendedName>
</protein>
<evidence type="ECO:0000256" key="9">
    <source>
        <dbReference type="SAM" id="Phobius"/>
    </source>
</evidence>
<dbReference type="GO" id="GO:0000155">
    <property type="term" value="F:phosphorelay sensor kinase activity"/>
    <property type="evidence" value="ECO:0007669"/>
    <property type="project" value="InterPro"/>
</dbReference>
<keyword evidence="5" id="KW-0547">Nucleotide-binding</keyword>
<keyword evidence="7" id="KW-0067">ATP-binding</keyword>
<evidence type="ECO:0000256" key="8">
    <source>
        <dbReference type="ARBA" id="ARBA00023012"/>
    </source>
</evidence>
<name>A0A4R6DIG0_9MICO</name>
<dbReference type="EC" id="2.7.13.3" evidence="2"/>
<feature type="transmembrane region" description="Helical" evidence="9">
    <location>
        <begin position="128"/>
        <end position="148"/>
    </location>
</feature>
<comment type="caution">
    <text evidence="11">The sequence shown here is derived from an EMBL/GenBank/DDBJ whole genome shotgun (WGS) entry which is preliminary data.</text>
</comment>
<evidence type="ECO:0000256" key="5">
    <source>
        <dbReference type="ARBA" id="ARBA00022741"/>
    </source>
</evidence>
<dbReference type="PANTHER" id="PTHR24421">
    <property type="entry name" value="NITRATE/NITRITE SENSOR PROTEIN NARX-RELATED"/>
    <property type="match status" value="1"/>
</dbReference>
<dbReference type="Proteomes" id="UP000295764">
    <property type="component" value="Unassembled WGS sequence"/>
</dbReference>
<proteinExistence type="predicted"/>
<dbReference type="CDD" id="cd16917">
    <property type="entry name" value="HATPase_UhpB-NarQ-NarX-like"/>
    <property type="match status" value="1"/>
</dbReference>
<evidence type="ECO:0000256" key="2">
    <source>
        <dbReference type="ARBA" id="ARBA00012438"/>
    </source>
</evidence>
<dbReference type="Pfam" id="PF07730">
    <property type="entry name" value="HisKA_3"/>
    <property type="match status" value="1"/>
</dbReference>
<keyword evidence="9" id="KW-0472">Membrane</keyword>
<evidence type="ECO:0000256" key="1">
    <source>
        <dbReference type="ARBA" id="ARBA00000085"/>
    </source>
</evidence>
<evidence type="ECO:0000256" key="3">
    <source>
        <dbReference type="ARBA" id="ARBA00022553"/>
    </source>
</evidence>
<dbReference type="GO" id="GO:0046983">
    <property type="term" value="F:protein dimerization activity"/>
    <property type="evidence" value="ECO:0007669"/>
    <property type="project" value="InterPro"/>
</dbReference>
<dbReference type="Gene3D" id="3.30.565.10">
    <property type="entry name" value="Histidine kinase-like ATPase, C-terminal domain"/>
    <property type="match status" value="1"/>
</dbReference>
<comment type="catalytic activity">
    <reaction evidence="1">
        <text>ATP + protein L-histidine = ADP + protein N-phospho-L-histidine.</text>
        <dbReference type="EC" id="2.7.13.3"/>
    </reaction>
</comment>
<feature type="transmembrane region" description="Helical" evidence="9">
    <location>
        <begin position="49"/>
        <end position="74"/>
    </location>
</feature>
<keyword evidence="9" id="KW-1133">Transmembrane helix</keyword>
<keyword evidence="8" id="KW-0902">Two-component regulatory system</keyword>
<dbReference type="EMBL" id="SNVW01000006">
    <property type="protein sequence ID" value="TDN43929.1"/>
    <property type="molecule type" value="Genomic_DNA"/>
</dbReference>
<accession>A0A4R6DIG0</accession>
<dbReference type="InterPro" id="IPR050482">
    <property type="entry name" value="Sensor_HK_TwoCompSys"/>
</dbReference>
<dbReference type="InterPro" id="IPR011712">
    <property type="entry name" value="Sig_transdc_His_kin_sub3_dim/P"/>
</dbReference>
<evidence type="ECO:0000259" key="10">
    <source>
        <dbReference type="Pfam" id="PF07730"/>
    </source>
</evidence>
<evidence type="ECO:0000256" key="7">
    <source>
        <dbReference type="ARBA" id="ARBA00022840"/>
    </source>
</evidence>
<dbReference type="SUPFAM" id="SSF55874">
    <property type="entry name" value="ATPase domain of HSP90 chaperone/DNA topoisomerase II/histidine kinase"/>
    <property type="match status" value="1"/>
</dbReference>